<dbReference type="EMBL" id="BARU01014899">
    <property type="protein sequence ID" value="GAH38037.1"/>
    <property type="molecule type" value="Genomic_DNA"/>
</dbReference>
<sequence>SIHVNEVPTPDGVRILNPSDQVVCAVVHKRVEEVEVVEEEAEAVEEPEEEGIEEE</sequence>
<protein>
    <recommendedName>
        <fullName evidence="2">Ribosomal protein L25 beta domain-containing protein</fullName>
    </recommendedName>
</protein>
<evidence type="ECO:0008006" key="2">
    <source>
        <dbReference type="Google" id="ProtNLM"/>
    </source>
</evidence>
<accession>X1EZK6</accession>
<reference evidence="1" key="1">
    <citation type="journal article" date="2014" name="Front. Microbiol.">
        <title>High frequency of phylogenetically diverse reductive dehalogenase-homologous genes in deep subseafloor sedimentary metagenomes.</title>
        <authorList>
            <person name="Kawai M."/>
            <person name="Futagami T."/>
            <person name="Toyoda A."/>
            <person name="Takaki Y."/>
            <person name="Nishi S."/>
            <person name="Hori S."/>
            <person name="Arai W."/>
            <person name="Tsubouchi T."/>
            <person name="Morono Y."/>
            <person name="Uchiyama I."/>
            <person name="Ito T."/>
            <person name="Fujiyama A."/>
            <person name="Inagaki F."/>
            <person name="Takami H."/>
        </authorList>
    </citation>
    <scope>NUCLEOTIDE SEQUENCE</scope>
    <source>
        <strain evidence="1">Expedition CK06-06</strain>
    </source>
</reference>
<dbReference type="AlphaFoldDB" id="X1EZK6"/>
<name>X1EZK6_9ZZZZ</name>
<feature type="non-terminal residue" evidence="1">
    <location>
        <position position="1"/>
    </location>
</feature>
<comment type="caution">
    <text evidence="1">The sequence shown here is derived from an EMBL/GenBank/DDBJ whole genome shotgun (WGS) entry which is preliminary data.</text>
</comment>
<gene>
    <name evidence="1" type="ORF">S03H2_25999</name>
</gene>
<proteinExistence type="predicted"/>
<evidence type="ECO:0000313" key="1">
    <source>
        <dbReference type="EMBL" id="GAH38037.1"/>
    </source>
</evidence>
<organism evidence="1">
    <name type="scientific">marine sediment metagenome</name>
    <dbReference type="NCBI Taxonomy" id="412755"/>
    <lineage>
        <taxon>unclassified sequences</taxon>
        <taxon>metagenomes</taxon>
        <taxon>ecological metagenomes</taxon>
    </lineage>
</organism>